<proteinExistence type="predicted"/>
<dbReference type="SUPFAM" id="SSF53335">
    <property type="entry name" value="S-adenosyl-L-methionine-dependent methyltransferases"/>
    <property type="match status" value="1"/>
</dbReference>
<name>A0ABN2DQT0_9ACTN</name>
<dbReference type="CDD" id="cd02440">
    <property type="entry name" value="AdoMet_MTases"/>
    <property type="match status" value="1"/>
</dbReference>
<reference evidence="3 4" key="1">
    <citation type="journal article" date="2019" name="Int. J. Syst. Evol. Microbiol.">
        <title>The Global Catalogue of Microorganisms (GCM) 10K type strain sequencing project: providing services to taxonomists for standard genome sequencing and annotation.</title>
        <authorList>
            <consortium name="The Broad Institute Genomics Platform"/>
            <consortium name="The Broad Institute Genome Sequencing Center for Infectious Disease"/>
            <person name="Wu L."/>
            <person name="Ma J."/>
        </authorList>
    </citation>
    <scope>NUCLEOTIDE SEQUENCE [LARGE SCALE GENOMIC DNA]</scope>
    <source>
        <strain evidence="3 4">JCM 14969</strain>
    </source>
</reference>
<dbReference type="Gene3D" id="3.40.50.150">
    <property type="entry name" value="Vaccinia Virus protein VP39"/>
    <property type="match status" value="1"/>
</dbReference>
<dbReference type="Pfam" id="PF13649">
    <property type="entry name" value="Methyltransf_25"/>
    <property type="match status" value="1"/>
</dbReference>
<evidence type="ECO:0000313" key="3">
    <source>
        <dbReference type="EMBL" id="GAA1583810.1"/>
    </source>
</evidence>
<comment type="caution">
    <text evidence="3">The sequence shown here is derived from an EMBL/GenBank/DDBJ whole genome shotgun (WGS) entry which is preliminary data.</text>
</comment>
<keyword evidence="4" id="KW-1185">Reference proteome</keyword>
<dbReference type="InterPro" id="IPR029063">
    <property type="entry name" value="SAM-dependent_MTases_sf"/>
</dbReference>
<organism evidence="3 4">
    <name type="scientific">Kribbella sancticallisti</name>
    <dbReference type="NCBI Taxonomy" id="460087"/>
    <lineage>
        <taxon>Bacteria</taxon>
        <taxon>Bacillati</taxon>
        <taxon>Actinomycetota</taxon>
        <taxon>Actinomycetes</taxon>
        <taxon>Propionibacteriales</taxon>
        <taxon>Kribbellaceae</taxon>
        <taxon>Kribbella</taxon>
    </lineage>
</organism>
<dbReference type="EMBL" id="BAAAOS010000027">
    <property type="protein sequence ID" value="GAA1583810.1"/>
    <property type="molecule type" value="Genomic_DNA"/>
</dbReference>
<feature type="domain" description="Methyltransferase" evidence="2">
    <location>
        <begin position="36"/>
        <end position="128"/>
    </location>
</feature>
<gene>
    <name evidence="3" type="ORF">GCM10009789_41940</name>
</gene>
<keyword evidence="1" id="KW-0808">Transferase</keyword>
<accession>A0ABN2DQT0</accession>
<evidence type="ECO:0000256" key="1">
    <source>
        <dbReference type="ARBA" id="ARBA00022679"/>
    </source>
</evidence>
<evidence type="ECO:0000259" key="2">
    <source>
        <dbReference type="Pfam" id="PF13649"/>
    </source>
</evidence>
<dbReference type="GO" id="GO:0008168">
    <property type="term" value="F:methyltransferase activity"/>
    <property type="evidence" value="ECO:0007669"/>
    <property type="project" value="UniProtKB-KW"/>
</dbReference>
<keyword evidence="3" id="KW-0489">Methyltransferase</keyword>
<sequence>MFAVPRLAAVYDPLELDRPDLDVYAAMVAEFGASRVLDVGCGTGTFACLLAERGIEVVGVDPALASLEIARTKPGAERVRWVHGDAGALPPVQMDLAVMTGNVAQVFVADEDWATTLVAVRRALVPGGRFVFEARDPARKAWLGWTREETYDRVELPEVGVVEHWTDLLEVTSTTVTFRGTYVFASDGKRLTSESTLRFRTRAELEESLRQAGFAVDEVRDAPDRPGLEFVFVASAR</sequence>
<evidence type="ECO:0000313" key="4">
    <source>
        <dbReference type="Proteomes" id="UP001500393"/>
    </source>
</evidence>
<dbReference type="GO" id="GO:0032259">
    <property type="term" value="P:methylation"/>
    <property type="evidence" value="ECO:0007669"/>
    <property type="project" value="UniProtKB-KW"/>
</dbReference>
<dbReference type="Proteomes" id="UP001500393">
    <property type="component" value="Unassembled WGS sequence"/>
</dbReference>
<dbReference type="PANTHER" id="PTHR43861">
    <property type="entry name" value="TRANS-ACONITATE 2-METHYLTRANSFERASE-RELATED"/>
    <property type="match status" value="1"/>
</dbReference>
<dbReference type="InterPro" id="IPR041698">
    <property type="entry name" value="Methyltransf_25"/>
</dbReference>
<protein>
    <submittedName>
        <fullName evidence="3">Class I SAM-dependent methyltransferase</fullName>
    </submittedName>
</protein>